<dbReference type="GO" id="GO:0042134">
    <property type="term" value="F:rRNA primary transcript binding"/>
    <property type="evidence" value="ECO:0007669"/>
    <property type="project" value="InterPro"/>
</dbReference>
<evidence type="ECO:0000313" key="4">
    <source>
        <dbReference type="Proteomes" id="UP001163105"/>
    </source>
</evidence>
<dbReference type="GO" id="GO:0000172">
    <property type="term" value="C:ribonuclease MRP complex"/>
    <property type="evidence" value="ECO:0007669"/>
    <property type="project" value="InterPro"/>
</dbReference>
<accession>A0AB34FUC4</accession>
<reference evidence="3" key="1">
    <citation type="submission" date="2023-01" db="EMBL/GenBank/DDBJ databases">
        <title>The growth and conidiation of Purpureocillium lavendulum are regulated by nitrogen source and histone H3K14 acetylation.</title>
        <authorList>
            <person name="Tang P."/>
            <person name="Han J."/>
            <person name="Zhang C."/>
            <person name="Tang P."/>
            <person name="Qi F."/>
            <person name="Zhang K."/>
            <person name="Liang L."/>
        </authorList>
    </citation>
    <scope>NUCLEOTIDE SEQUENCE</scope>
    <source>
        <strain evidence="3">YMF1.00683</strain>
    </source>
</reference>
<name>A0AB34FUC4_9HYPO</name>
<feature type="compositionally biased region" description="Polar residues" evidence="1">
    <location>
        <begin position="155"/>
        <end position="165"/>
    </location>
</feature>
<dbReference type="InterPro" id="IPR047204">
    <property type="entry name" value="RMP1_RBD"/>
</dbReference>
<dbReference type="GO" id="GO:0000466">
    <property type="term" value="P:maturation of 5.8S rRNA from tricistronic rRNA transcript (SSU-rRNA, 5.8S rRNA, LSU-rRNA)"/>
    <property type="evidence" value="ECO:0007669"/>
    <property type="project" value="TreeGrafter"/>
</dbReference>
<keyword evidence="4" id="KW-1185">Reference proteome</keyword>
<feature type="region of interest" description="Disordered" evidence="1">
    <location>
        <begin position="1"/>
        <end position="37"/>
    </location>
</feature>
<evidence type="ECO:0000313" key="3">
    <source>
        <dbReference type="EMBL" id="KAJ6441675.1"/>
    </source>
</evidence>
<comment type="caution">
    <text evidence="3">The sequence shown here is derived from an EMBL/GenBank/DDBJ whole genome shotgun (WGS) entry which is preliminary data.</text>
</comment>
<evidence type="ECO:0000256" key="1">
    <source>
        <dbReference type="SAM" id="MobiDB-lite"/>
    </source>
</evidence>
<dbReference type="PANTHER" id="PTHR37792:SF1">
    <property type="entry name" value="RIBONUCLEASE MRP PROTEIN SUBUNIT RMP1"/>
    <property type="match status" value="1"/>
</dbReference>
<feature type="compositionally biased region" description="Low complexity" evidence="1">
    <location>
        <begin position="1"/>
        <end position="17"/>
    </location>
</feature>
<feature type="domain" description="RNase MRP protein 1 RNA binding" evidence="2">
    <location>
        <begin position="54"/>
        <end position="140"/>
    </location>
</feature>
<dbReference type="GO" id="GO:0000294">
    <property type="term" value="P:nuclear-transcribed mRNA catabolic process, RNase MRP-dependent"/>
    <property type="evidence" value="ECO:0007669"/>
    <property type="project" value="TreeGrafter"/>
</dbReference>
<sequence>MTTTPAAAVATTTAPRTVKTRPPPPPSRIPPPPVVSANTRAAAGSSIAETLRVLDAFNHRHRNQHRATHWWSSFRILRHRLQRLRDDLALPARGRGDLVHVRAAWLRNHVVPRAYLSFSQLAADNQHAPLGLLLLAILARVETVLVILVPHEHNNTQPSSLTTQPYRDDANNAHPSPRETELRAPDHGVAVSREDILRRGDAAVEHINETVSSEPKNKRPWDLQPEADRGDVKGKQRKSNKKNKAKDGDAFASLFGSLA</sequence>
<feature type="region of interest" description="Disordered" evidence="1">
    <location>
        <begin position="154"/>
        <end position="192"/>
    </location>
</feature>
<dbReference type="Pfam" id="PF20945">
    <property type="entry name" value="RMP1"/>
    <property type="match status" value="1"/>
</dbReference>
<feature type="compositionally biased region" description="Basic residues" evidence="1">
    <location>
        <begin position="235"/>
        <end position="244"/>
    </location>
</feature>
<dbReference type="InterPro" id="IPR047205">
    <property type="entry name" value="RMP1"/>
</dbReference>
<organism evidence="3 4">
    <name type="scientific">Purpureocillium lavendulum</name>
    <dbReference type="NCBI Taxonomy" id="1247861"/>
    <lineage>
        <taxon>Eukaryota</taxon>
        <taxon>Fungi</taxon>
        <taxon>Dikarya</taxon>
        <taxon>Ascomycota</taxon>
        <taxon>Pezizomycotina</taxon>
        <taxon>Sordariomycetes</taxon>
        <taxon>Hypocreomycetidae</taxon>
        <taxon>Hypocreales</taxon>
        <taxon>Ophiocordycipitaceae</taxon>
        <taxon>Purpureocillium</taxon>
    </lineage>
</organism>
<dbReference type="CDD" id="cd22573">
    <property type="entry name" value="RMP1_RBD"/>
    <property type="match status" value="1"/>
</dbReference>
<proteinExistence type="predicted"/>
<evidence type="ECO:0000259" key="2">
    <source>
        <dbReference type="Pfam" id="PF20945"/>
    </source>
</evidence>
<dbReference type="AlphaFoldDB" id="A0AB34FUC4"/>
<feature type="compositionally biased region" description="Basic and acidic residues" evidence="1">
    <location>
        <begin position="166"/>
        <end position="192"/>
    </location>
</feature>
<protein>
    <submittedName>
        <fullName evidence="3">Ribonuclease MRP protein subunit RMP1</fullName>
    </submittedName>
</protein>
<gene>
    <name evidence="3" type="primary">RMP1</name>
    <name evidence="3" type="ORF">O9K51_05226</name>
</gene>
<dbReference type="PANTHER" id="PTHR37792">
    <property type="entry name" value="RIBONUCLEASE MRP PROTEIN SUBUNIT RMP1"/>
    <property type="match status" value="1"/>
</dbReference>
<feature type="compositionally biased region" description="Basic and acidic residues" evidence="1">
    <location>
        <begin position="215"/>
        <end position="234"/>
    </location>
</feature>
<feature type="region of interest" description="Disordered" evidence="1">
    <location>
        <begin position="207"/>
        <end position="259"/>
    </location>
</feature>
<feature type="compositionally biased region" description="Pro residues" evidence="1">
    <location>
        <begin position="21"/>
        <end position="34"/>
    </location>
</feature>
<dbReference type="EMBL" id="JAQHRD010000004">
    <property type="protein sequence ID" value="KAJ6441675.1"/>
    <property type="molecule type" value="Genomic_DNA"/>
</dbReference>
<dbReference type="Proteomes" id="UP001163105">
    <property type="component" value="Unassembled WGS sequence"/>
</dbReference>